<keyword evidence="2" id="KW-0236">DNA replication inhibitor</keyword>
<evidence type="ECO:0000256" key="3">
    <source>
        <dbReference type="ARBA" id="ARBA00023242"/>
    </source>
</evidence>
<dbReference type="EMBL" id="CP144105">
    <property type="protein sequence ID" value="WWC91099.1"/>
    <property type="molecule type" value="Genomic_DNA"/>
</dbReference>
<feature type="region of interest" description="Disordered" evidence="5">
    <location>
        <begin position="595"/>
        <end position="626"/>
    </location>
</feature>
<keyword evidence="8" id="KW-1185">Reference proteome</keyword>
<dbReference type="InterPro" id="IPR044998">
    <property type="entry name" value="Timeless"/>
</dbReference>
<keyword evidence="3" id="KW-0539">Nucleus</keyword>
<feature type="compositionally biased region" description="Basic and acidic residues" evidence="5">
    <location>
        <begin position="949"/>
        <end position="972"/>
    </location>
</feature>
<feature type="compositionally biased region" description="Acidic residues" evidence="5">
    <location>
        <begin position="973"/>
        <end position="993"/>
    </location>
</feature>
<feature type="compositionally biased region" description="Basic and acidic residues" evidence="5">
    <location>
        <begin position="1115"/>
        <end position="1124"/>
    </location>
</feature>
<dbReference type="AlphaFoldDB" id="A0AAX4K1P5"/>
<dbReference type="RefSeq" id="XP_066077862.1">
    <property type="nucleotide sequence ID" value="XM_066221765.1"/>
</dbReference>
<protein>
    <recommendedName>
        <fullName evidence="6">Timeless N-terminal domain-containing protein</fullName>
    </recommendedName>
</protein>
<feature type="compositionally biased region" description="Polar residues" evidence="5">
    <location>
        <begin position="1126"/>
        <end position="1143"/>
    </location>
</feature>
<feature type="compositionally biased region" description="Basic residues" evidence="5">
    <location>
        <begin position="1082"/>
        <end position="1096"/>
    </location>
</feature>
<feature type="region of interest" description="Disordered" evidence="5">
    <location>
        <begin position="1060"/>
        <end position="1221"/>
    </location>
</feature>
<dbReference type="GO" id="GO:0031298">
    <property type="term" value="C:replication fork protection complex"/>
    <property type="evidence" value="ECO:0007669"/>
    <property type="project" value="TreeGrafter"/>
</dbReference>
<keyword evidence="4" id="KW-0131">Cell cycle</keyword>
<evidence type="ECO:0000259" key="6">
    <source>
        <dbReference type="Pfam" id="PF04821"/>
    </source>
</evidence>
<dbReference type="Pfam" id="PF04821">
    <property type="entry name" value="TIMELESS"/>
    <property type="match status" value="1"/>
</dbReference>
<dbReference type="GO" id="GO:0006281">
    <property type="term" value="P:DNA repair"/>
    <property type="evidence" value="ECO:0007669"/>
    <property type="project" value="TreeGrafter"/>
</dbReference>
<evidence type="ECO:0000256" key="4">
    <source>
        <dbReference type="ARBA" id="ARBA00023306"/>
    </source>
</evidence>
<organism evidence="7 8">
    <name type="scientific">Kwoniella dendrophila CBS 6074</name>
    <dbReference type="NCBI Taxonomy" id="1295534"/>
    <lineage>
        <taxon>Eukaryota</taxon>
        <taxon>Fungi</taxon>
        <taxon>Dikarya</taxon>
        <taxon>Basidiomycota</taxon>
        <taxon>Agaricomycotina</taxon>
        <taxon>Tremellomycetes</taxon>
        <taxon>Tremellales</taxon>
        <taxon>Cryptococcaceae</taxon>
        <taxon>Kwoniella</taxon>
    </lineage>
</organism>
<reference evidence="7 8" key="1">
    <citation type="submission" date="2024-01" db="EMBL/GenBank/DDBJ databases">
        <title>Comparative genomics of Cryptococcus and Kwoniella reveals pathogenesis evolution and contrasting modes of karyotype evolution via chromosome fusion or intercentromeric recombination.</title>
        <authorList>
            <person name="Coelho M.A."/>
            <person name="David-Palma M."/>
            <person name="Shea T."/>
            <person name="Bowers K."/>
            <person name="McGinley-Smith S."/>
            <person name="Mohammad A.W."/>
            <person name="Gnirke A."/>
            <person name="Yurkov A.M."/>
            <person name="Nowrousian M."/>
            <person name="Sun S."/>
            <person name="Cuomo C.A."/>
            <person name="Heitman J."/>
        </authorList>
    </citation>
    <scope>NUCLEOTIDE SEQUENCE [LARGE SCALE GENOMIC DNA]</scope>
    <source>
        <strain evidence="7 8">CBS 6074</strain>
    </source>
</reference>
<dbReference type="PANTHER" id="PTHR22940:SF4">
    <property type="entry name" value="PROTEIN TIMELESS HOMOLOG"/>
    <property type="match status" value="1"/>
</dbReference>
<dbReference type="GO" id="GO:0043111">
    <property type="term" value="P:replication fork arrest"/>
    <property type="evidence" value="ECO:0007669"/>
    <property type="project" value="TreeGrafter"/>
</dbReference>
<evidence type="ECO:0000313" key="7">
    <source>
        <dbReference type="EMBL" id="WWC91099.1"/>
    </source>
</evidence>
<dbReference type="Proteomes" id="UP001355207">
    <property type="component" value="Chromosome 8"/>
</dbReference>
<feature type="compositionally biased region" description="Polar residues" evidence="5">
    <location>
        <begin position="1199"/>
        <end position="1215"/>
    </location>
</feature>
<evidence type="ECO:0000256" key="2">
    <source>
        <dbReference type="ARBA" id="ARBA00022880"/>
    </source>
</evidence>
<gene>
    <name evidence="7" type="ORF">L201_006040</name>
</gene>
<dbReference type="GeneID" id="91096710"/>
<feature type="region of interest" description="Disordered" evidence="5">
    <location>
        <begin position="941"/>
        <end position="1044"/>
    </location>
</feature>
<evidence type="ECO:0000313" key="8">
    <source>
        <dbReference type="Proteomes" id="UP001355207"/>
    </source>
</evidence>
<feature type="compositionally biased region" description="Basic residues" evidence="5">
    <location>
        <begin position="1009"/>
        <end position="1021"/>
    </location>
</feature>
<sequence>MSYLRSPQPSSPSHLYGDLDHDLGGIHADGLSDMGGSIGEEIEPLDKEKIFLPAVQSLVAALGGYEDILNENSGKIENVYRPGDSVLGVLKDLKKLWRKDDEDDERTVARCMAKSGLMRELVALLVECTDRGDWGRKVALLACDLIAALTWPIDVASELKEMEDEPNVVTDYATLLRAQLEYKAIILQTSGPLRCLLALMLPSLAKPRKDEKDERIISLGLHVVRNLLAIKDTVAEGTATGEKEEFANLQSTLILQLNKLTYFQLLLTLASCADKSDFNPFNVLVLDILHLIFRSVKPKELAQDQDRAPLENLSKLLDAEKRQKALVSKVGMTRHSRFGTTVAVKAGEQKVILHKQNAIAANAGKILDEVKRKRAQRMKKVDELTQIINFNPDAMRALQALAKSFIESCFNVFFQSILRDIRMERSKIRPTDNVRTFYLTRFFIEYLLVLKHKEEQKSEQDHRLSLSLVAEMAEMDSIRWLFSRMKSSMDDKPPAWTELQASLDCFTQILLLLDAMATSGEEEDIEVAEIVQNNLYYNGDILDSSLSVISQYKDQSVAYLDSVVHFAYVLLRMLEKYSKNKGYMFIRKRKAARKKRKEAEKANEPNASGMPEEYGNEEEEALQPDEQAPSYAEHAFTFKTFEKRFASEPVTNTLLSYLARFQDFEDPEQMKRVVGLMHRQVIKAQAEGLYFKVSTMYLFRKILDLSHTLPKVESSKDLSQLINYVLRKFFKRITEDPFLIIEAFGSKSRSKWKEISSYKSDGESDDEDGMNGQRSRIKEKMGQAEIEFKKNKKLSWSQQMEITVGILLNENHKEWIEWIIEVLEIALAARTEIVIATDGEDSALRQADDSDDDGENVVRDFGGPSKAAIEKFVQHDLETTNESQEFAVTKDSHFRLMLRLLSFNMVHPDEVEETTTTKWLIPSGIIPSSLTTSLGALKQYLDNPPTLTEDPKNLLRRSRPSEPTKSRKRRDDPDDPDGDEHDGLSEMELDSDTGELVRISSSSKERTKEKKQKQKKKKKERANKEMQSYKSAAFIEDSDEDEQDPEILKAFFEKEKRLREEMNNLANEQGNTNSTMRSNGGTKKRKRDKGKGKFKVRTNSIGTSISIDDDDDQQEKENQDELIDRSSPSLPPSSFIQHNNTYLSDDENDISLHSDINEDESDLDDLPRRKSKRPSIVPPLDLDSNEFEKGDADDDKIGSTGNDSISNKTKTNINLDSEEEQ</sequence>
<dbReference type="PANTHER" id="PTHR22940">
    <property type="entry name" value="TIMEOUT/TIMELESS-2"/>
    <property type="match status" value="1"/>
</dbReference>
<proteinExistence type="predicted"/>
<feature type="compositionally biased region" description="Polar residues" evidence="5">
    <location>
        <begin position="1064"/>
        <end position="1079"/>
    </location>
</feature>
<feature type="domain" description="Timeless N-terminal" evidence="6">
    <location>
        <begin position="79"/>
        <end position="344"/>
    </location>
</feature>
<dbReference type="InterPro" id="IPR006906">
    <property type="entry name" value="Timeless_N"/>
</dbReference>
<comment type="subcellular location">
    <subcellularLocation>
        <location evidence="1">Nucleus</location>
    </subcellularLocation>
</comment>
<evidence type="ECO:0000256" key="5">
    <source>
        <dbReference type="SAM" id="MobiDB-lite"/>
    </source>
</evidence>
<evidence type="ECO:0000256" key="1">
    <source>
        <dbReference type="ARBA" id="ARBA00004123"/>
    </source>
</evidence>
<dbReference type="GO" id="GO:0000076">
    <property type="term" value="P:DNA replication checkpoint signaling"/>
    <property type="evidence" value="ECO:0007669"/>
    <property type="project" value="TreeGrafter"/>
</dbReference>
<dbReference type="GO" id="GO:0003677">
    <property type="term" value="F:DNA binding"/>
    <property type="evidence" value="ECO:0007669"/>
    <property type="project" value="TreeGrafter"/>
</dbReference>
<feature type="compositionally biased region" description="Acidic residues" evidence="5">
    <location>
        <begin position="614"/>
        <end position="623"/>
    </location>
</feature>
<name>A0AAX4K1P5_9TREE</name>
<accession>A0AAX4K1P5</accession>